<organism evidence="5 6">
    <name type="scientific">Exophiala bonariae</name>
    <dbReference type="NCBI Taxonomy" id="1690606"/>
    <lineage>
        <taxon>Eukaryota</taxon>
        <taxon>Fungi</taxon>
        <taxon>Dikarya</taxon>
        <taxon>Ascomycota</taxon>
        <taxon>Pezizomycotina</taxon>
        <taxon>Eurotiomycetes</taxon>
        <taxon>Chaetothyriomycetidae</taxon>
        <taxon>Chaetothyriales</taxon>
        <taxon>Herpotrichiellaceae</taxon>
        <taxon>Exophiala</taxon>
    </lineage>
</organism>
<comment type="caution">
    <text evidence="5">The sequence shown here is derived from an EMBL/GenBank/DDBJ whole genome shotgun (WGS) entry which is preliminary data.</text>
</comment>
<dbReference type="EMBL" id="JAVRRD010000010">
    <property type="protein sequence ID" value="KAK5054511.1"/>
    <property type="molecule type" value="Genomic_DNA"/>
</dbReference>
<feature type="domain" description="D-isomer specific 2-hydroxyacid dehydrogenase NAD-binding" evidence="4">
    <location>
        <begin position="119"/>
        <end position="302"/>
    </location>
</feature>
<dbReference type="PANTHER" id="PTHR43333">
    <property type="entry name" value="2-HACID_DH_C DOMAIN-CONTAINING PROTEIN"/>
    <property type="match status" value="1"/>
</dbReference>
<feature type="region of interest" description="Disordered" evidence="3">
    <location>
        <begin position="331"/>
        <end position="351"/>
    </location>
</feature>
<evidence type="ECO:0000256" key="3">
    <source>
        <dbReference type="SAM" id="MobiDB-lite"/>
    </source>
</evidence>
<reference evidence="5 6" key="1">
    <citation type="submission" date="2023-08" db="EMBL/GenBank/DDBJ databases">
        <title>Black Yeasts Isolated from many extreme environments.</title>
        <authorList>
            <person name="Coleine C."/>
            <person name="Stajich J.E."/>
            <person name="Selbmann L."/>
        </authorList>
    </citation>
    <scope>NUCLEOTIDE SEQUENCE [LARGE SCALE GENOMIC DNA]</scope>
    <source>
        <strain evidence="5 6">CCFEE 5792</strain>
    </source>
</reference>
<keyword evidence="6" id="KW-1185">Reference proteome</keyword>
<accession>A0AAV9NEQ7</accession>
<dbReference type="Proteomes" id="UP001358417">
    <property type="component" value="Unassembled WGS sequence"/>
</dbReference>
<dbReference type="SUPFAM" id="SSF52283">
    <property type="entry name" value="Formate/glycerate dehydrogenase catalytic domain-like"/>
    <property type="match status" value="1"/>
</dbReference>
<dbReference type="SUPFAM" id="SSF51735">
    <property type="entry name" value="NAD(P)-binding Rossmann-fold domains"/>
    <property type="match status" value="1"/>
</dbReference>
<dbReference type="InterPro" id="IPR006140">
    <property type="entry name" value="D-isomer_DH_NAD-bd"/>
</dbReference>
<dbReference type="InterPro" id="IPR036291">
    <property type="entry name" value="NAD(P)-bd_dom_sf"/>
</dbReference>
<gene>
    <name evidence="5" type="ORF">LTR84_001402</name>
</gene>
<evidence type="ECO:0000313" key="5">
    <source>
        <dbReference type="EMBL" id="KAK5054511.1"/>
    </source>
</evidence>
<dbReference type="GeneID" id="89969622"/>
<keyword evidence="1" id="KW-0560">Oxidoreductase</keyword>
<sequence length="351" mass="37894">MIYPGSPLPPIPQGPQPKVMKLLYPNSIKLNVKSLEGFGVSLHSYDVFKPVPEDLVDAEILVTWVNKNLPDAAKRMHNLRWVQSLWAGPNDELSAGFAPNVIMTAGTNLHDETVAEHALALLLSAARRLYEMRDYQIQLKWPGHLGGPLPDRPKGSFTSLKGANVLIWGMGNIGRKIAPHLIGLGANVRGVGLYEEIIDGIQVQTNSALPKLLPETDAVIIILPGSKATFKVLNAERLALLPRHAWVINVGRGVCVDEEALADALEKGDIGGAALDVFHTEPLPTTSRLWKAPNLILSPHAAGGRPRYSEALIAENLRRFLAGQPLKNDVSSGGMYSTSPTAGKTPVKASL</sequence>
<evidence type="ECO:0000256" key="2">
    <source>
        <dbReference type="ARBA" id="ARBA00023027"/>
    </source>
</evidence>
<feature type="compositionally biased region" description="Polar residues" evidence="3">
    <location>
        <begin position="331"/>
        <end position="342"/>
    </location>
</feature>
<dbReference type="Pfam" id="PF02826">
    <property type="entry name" value="2-Hacid_dh_C"/>
    <property type="match status" value="1"/>
</dbReference>
<dbReference type="RefSeq" id="XP_064707284.1">
    <property type="nucleotide sequence ID" value="XM_064845026.1"/>
</dbReference>
<name>A0AAV9NEQ7_9EURO</name>
<proteinExistence type="predicted"/>
<dbReference type="Gene3D" id="3.40.50.720">
    <property type="entry name" value="NAD(P)-binding Rossmann-like Domain"/>
    <property type="match status" value="2"/>
</dbReference>
<protein>
    <recommendedName>
        <fullName evidence="4">D-isomer specific 2-hydroxyacid dehydrogenase NAD-binding domain-containing protein</fullName>
    </recommendedName>
</protein>
<dbReference type="GO" id="GO:0051287">
    <property type="term" value="F:NAD binding"/>
    <property type="evidence" value="ECO:0007669"/>
    <property type="project" value="InterPro"/>
</dbReference>
<dbReference type="GO" id="GO:0016491">
    <property type="term" value="F:oxidoreductase activity"/>
    <property type="evidence" value="ECO:0007669"/>
    <property type="project" value="UniProtKB-KW"/>
</dbReference>
<dbReference type="PANTHER" id="PTHR43333:SF1">
    <property type="entry name" value="D-ISOMER SPECIFIC 2-HYDROXYACID DEHYDROGENASE NAD-BINDING DOMAIN-CONTAINING PROTEIN"/>
    <property type="match status" value="1"/>
</dbReference>
<evidence type="ECO:0000313" key="6">
    <source>
        <dbReference type="Proteomes" id="UP001358417"/>
    </source>
</evidence>
<keyword evidence="2" id="KW-0520">NAD</keyword>
<evidence type="ECO:0000256" key="1">
    <source>
        <dbReference type="ARBA" id="ARBA00023002"/>
    </source>
</evidence>
<dbReference type="AlphaFoldDB" id="A0AAV9NEQ7"/>
<evidence type="ECO:0000259" key="4">
    <source>
        <dbReference type="Pfam" id="PF02826"/>
    </source>
</evidence>